<dbReference type="GO" id="GO:0009279">
    <property type="term" value="C:cell outer membrane"/>
    <property type="evidence" value="ECO:0007669"/>
    <property type="project" value="UniProtKB-SubCell"/>
</dbReference>
<dbReference type="GO" id="GO:0038023">
    <property type="term" value="F:signaling receptor activity"/>
    <property type="evidence" value="ECO:0007669"/>
    <property type="project" value="InterPro"/>
</dbReference>
<evidence type="ECO:0000256" key="10">
    <source>
        <dbReference type="ARBA" id="ARBA00023077"/>
    </source>
</evidence>
<evidence type="ECO:0000256" key="4">
    <source>
        <dbReference type="ARBA" id="ARBA00022452"/>
    </source>
</evidence>
<dbReference type="OrthoDB" id="9790771at2"/>
<dbReference type="Gene3D" id="2.170.130.10">
    <property type="entry name" value="TonB-dependent receptor, plug domain"/>
    <property type="match status" value="1"/>
</dbReference>
<evidence type="ECO:0000313" key="21">
    <source>
        <dbReference type="Proteomes" id="UP000294832"/>
    </source>
</evidence>
<comment type="subcellular location">
    <subcellularLocation>
        <location evidence="1 14">Cell outer membrane</location>
        <topology evidence="1 14">Multi-pass membrane protein</topology>
    </subcellularLocation>
</comment>
<feature type="compositionally biased region" description="Basic residues" evidence="16">
    <location>
        <begin position="53"/>
        <end position="62"/>
    </location>
</feature>
<keyword evidence="13 14" id="KW-0998">Cell outer membrane</keyword>
<evidence type="ECO:0000256" key="14">
    <source>
        <dbReference type="PROSITE-ProRule" id="PRU01360"/>
    </source>
</evidence>
<evidence type="ECO:0000256" key="9">
    <source>
        <dbReference type="ARBA" id="ARBA00023065"/>
    </source>
</evidence>
<feature type="chain" id="PRO_5020203348" evidence="17">
    <location>
        <begin position="35"/>
        <end position="751"/>
    </location>
</feature>
<dbReference type="AlphaFoldDB" id="A0A4R2FDG4"/>
<feature type="region of interest" description="Disordered" evidence="16">
    <location>
        <begin position="37"/>
        <end position="66"/>
    </location>
</feature>
<organism evidence="20 21">
    <name type="scientific">Shewanella fodinae</name>
    <dbReference type="NCBI Taxonomy" id="552357"/>
    <lineage>
        <taxon>Bacteria</taxon>
        <taxon>Pseudomonadati</taxon>
        <taxon>Pseudomonadota</taxon>
        <taxon>Gammaproteobacteria</taxon>
        <taxon>Alteromonadales</taxon>
        <taxon>Shewanellaceae</taxon>
        <taxon>Shewanella</taxon>
    </lineage>
</organism>
<dbReference type="InterPro" id="IPR012910">
    <property type="entry name" value="Plug_dom"/>
</dbReference>
<keyword evidence="9" id="KW-0406">Ion transport</keyword>
<dbReference type="InterPro" id="IPR037066">
    <property type="entry name" value="Plug_dom_sf"/>
</dbReference>
<gene>
    <name evidence="20" type="ORF">EDC91_10533</name>
</gene>
<dbReference type="FunFam" id="2.170.130.10:FF:000001">
    <property type="entry name" value="Catecholate siderophore TonB-dependent receptor"/>
    <property type="match status" value="1"/>
</dbReference>
<evidence type="ECO:0000256" key="12">
    <source>
        <dbReference type="ARBA" id="ARBA00023170"/>
    </source>
</evidence>
<keyword evidence="5" id="KW-0410">Iron transport</keyword>
<evidence type="ECO:0000256" key="2">
    <source>
        <dbReference type="ARBA" id="ARBA00009810"/>
    </source>
</evidence>
<evidence type="ECO:0000256" key="7">
    <source>
        <dbReference type="ARBA" id="ARBA00022729"/>
    </source>
</evidence>
<dbReference type="InterPro" id="IPR000531">
    <property type="entry name" value="Beta-barrel_TonB"/>
</dbReference>
<feature type="region of interest" description="Disordered" evidence="16">
    <location>
        <begin position="528"/>
        <end position="559"/>
    </location>
</feature>
<evidence type="ECO:0000256" key="16">
    <source>
        <dbReference type="SAM" id="MobiDB-lite"/>
    </source>
</evidence>
<reference evidence="20 21" key="1">
    <citation type="submission" date="2019-03" db="EMBL/GenBank/DDBJ databases">
        <title>Freshwater and sediment microbial communities from various areas in North America, analyzing microbe dynamics in response to fracking.</title>
        <authorList>
            <person name="Lamendella R."/>
        </authorList>
    </citation>
    <scope>NUCLEOTIDE SEQUENCE [LARGE SCALE GENOMIC DNA]</scope>
    <source>
        <strain evidence="20 21">74A</strain>
    </source>
</reference>
<keyword evidence="3 14" id="KW-0813">Transport</keyword>
<proteinExistence type="inferred from homology"/>
<dbReference type="PANTHER" id="PTHR32552:SF89">
    <property type="entry name" value="CATECHOLATE SIDEROPHORE RECEPTOR FIU"/>
    <property type="match status" value="1"/>
</dbReference>
<feature type="signal peptide" evidence="17">
    <location>
        <begin position="1"/>
        <end position="34"/>
    </location>
</feature>
<accession>A0A4R2FDG4</accession>
<comment type="caution">
    <text evidence="20">The sequence shown here is derived from an EMBL/GenBank/DDBJ whole genome shotgun (WGS) entry which is preliminary data.</text>
</comment>
<dbReference type="Proteomes" id="UP000294832">
    <property type="component" value="Unassembled WGS sequence"/>
</dbReference>
<comment type="similarity">
    <text evidence="2 14 15">Belongs to the TonB-dependent receptor family.</text>
</comment>
<dbReference type="Pfam" id="PF07715">
    <property type="entry name" value="Plug"/>
    <property type="match status" value="1"/>
</dbReference>
<dbReference type="CDD" id="cd01347">
    <property type="entry name" value="ligand_gated_channel"/>
    <property type="match status" value="1"/>
</dbReference>
<evidence type="ECO:0000256" key="17">
    <source>
        <dbReference type="SAM" id="SignalP"/>
    </source>
</evidence>
<dbReference type="PANTHER" id="PTHR32552">
    <property type="entry name" value="FERRICHROME IRON RECEPTOR-RELATED"/>
    <property type="match status" value="1"/>
</dbReference>
<evidence type="ECO:0000259" key="19">
    <source>
        <dbReference type="Pfam" id="PF07715"/>
    </source>
</evidence>
<feature type="domain" description="TonB-dependent receptor-like beta-barrel" evidence="18">
    <location>
        <begin position="266"/>
        <end position="720"/>
    </location>
</feature>
<keyword evidence="11 14" id="KW-0472">Membrane</keyword>
<dbReference type="EMBL" id="SLWF01000005">
    <property type="protein sequence ID" value="TCN87031.1"/>
    <property type="molecule type" value="Genomic_DNA"/>
</dbReference>
<dbReference type="Pfam" id="PF00593">
    <property type="entry name" value="TonB_dep_Rec_b-barrel"/>
    <property type="match status" value="1"/>
</dbReference>
<feature type="compositionally biased region" description="Polar residues" evidence="16">
    <location>
        <begin position="530"/>
        <end position="542"/>
    </location>
</feature>
<sequence>MTTAQRRNGRIRLGTQVLGSLTLGMAISALPVLAAEQPQVQTEPHHSEDKSKEHHKSHRHQGDRKLEHIEVNGDYQGYNTRRVQSGKFTEDLLNSAKTVTVINQDLMKDMGAESFSDALRATPGITLGTGEGGNPYGDRPFIRGYDAQSSTFINGMRDVGSQNRETFNIEQIEVLKGPSSVYNGRGAVGGSINIVTKKARAGDFITADVTLGTDALKRGTLDVNKELSDETAFRINMMSHDADTPGRDQVSGNRWGVAPSLTFGLTTATQVTLEYYHFESHDIPDYGIPYDQSSGRPAKVDEDNFYGLLNRDFRDNGDDTASVIINHDFSDTLHVNSTTVYSRNTNHYIVTNPDDSAGNVANGYVWRNTKSRDSATKTLATQLQLSGEVTLAGMPNRFAVGTELSNERTSNRSYSVDTGNGRNAGCDDAMLDSYNCTLLSDPNPHDPWTGAISLSSAATVTETDTRSLYAFNTLELSDAWFINGGIRWDDYDTSSESTTATLNNSSDFFNYQLSVLYKPADNGSIYAAWGTSSNPPGTSNGDGSDRLGDNNDDLQPEDTKSYEIGSKWELFHGRLLLNGSLFQIEKNNARVATEAGRNAPQANIGKQKVKGFEIGFSGDIMRHWHGFGGYTYLDATLESNGYNIEYDGNRFPNTAKHSVSLFSTYDITEQLTAGAGAYYMSKVYGNTANTLWIPSYWRFDMMSSYRVNDYLTLRFNVQNLTDKRYYDKAYASHFANVAPGRLAMLSAEVHF</sequence>
<dbReference type="Gene3D" id="2.40.170.20">
    <property type="entry name" value="TonB-dependent receptor, beta-barrel domain"/>
    <property type="match status" value="1"/>
</dbReference>
<evidence type="ECO:0000256" key="11">
    <source>
        <dbReference type="ARBA" id="ARBA00023136"/>
    </source>
</evidence>
<keyword evidence="4 14" id="KW-1134">Transmembrane beta strand</keyword>
<evidence type="ECO:0000256" key="6">
    <source>
        <dbReference type="ARBA" id="ARBA00022692"/>
    </source>
</evidence>
<evidence type="ECO:0000256" key="5">
    <source>
        <dbReference type="ARBA" id="ARBA00022496"/>
    </source>
</evidence>
<protein>
    <submittedName>
        <fullName evidence="20">Catecholate siderophore receptor</fullName>
    </submittedName>
</protein>
<evidence type="ECO:0000256" key="3">
    <source>
        <dbReference type="ARBA" id="ARBA00022448"/>
    </source>
</evidence>
<dbReference type="PROSITE" id="PS52016">
    <property type="entry name" value="TONB_DEPENDENT_REC_3"/>
    <property type="match status" value="1"/>
</dbReference>
<keyword evidence="10 15" id="KW-0798">TonB box</keyword>
<dbReference type="InterPro" id="IPR039426">
    <property type="entry name" value="TonB-dep_rcpt-like"/>
</dbReference>
<name>A0A4R2FDG4_9GAMM</name>
<dbReference type="SUPFAM" id="SSF56935">
    <property type="entry name" value="Porins"/>
    <property type="match status" value="1"/>
</dbReference>
<evidence type="ECO:0000259" key="18">
    <source>
        <dbReference type="Pfam" id="PF00593"/>
    </source>
</evidence>
<evidence type="ECO:0000313" key="20">
    <source>
        <dbReference type="EMBL" id="TCN87031.1"/>
    </source>
</evidence>
<dbReference type="GO" id="GO:0015891">
    <property type="term" value="P:siderophore transport"/>
    <property type="evidence" value="ECO:0007669"/>
    <property type="project" value="InterPro"/>
</dbReference>
<dbReference type="NCBIfam" id="TIGR01783">
    <property type="entry name" value="TonB-siderophor"/>
    <property type="match status" value="1"/>
</dbReference>
<dbReference type="InterPro" id="IPR010105">
    <property type="entry name" value="TonB_sidphr_rcpt"/>
</dbReference>
<evidence type="ECO:0000256" key="15">
    <source>
        <dbReference type="RuleBase" id="RU003357"/>
    </source>
</evidence>
<keyword evidence="12 20" id="KW-0675">Receptor</keyword>
<evidence type="ECO:0000256" key="1">
    <source>
        <dbReference type="ARBA" id="ARBA00004571"/>
    </source>
</evidence>
<evidence type="ECO:0000256" key="8">
    <source>
        <dbReference type="ARBA" id="ARBA00023004"/>
    </source>
</evidence>
<keyword evidence="6 14" id="KW-0812">Transmembrane</keyword>
<dbReference type="InterPro" id="IPR036942">
    <property type="entry name" value="Beta-barrel_TonB_sf"/>
</dbReference>
<evidence type="ECO:0000256" key="13">
    <source>
        <dbReference type="ARBA" id="ARBA00023237"/>
    </source>
</evidence>
<dbReference type="GO" id="GO:0015344">
    <property type="term" value="F:siderophore uptake transmembrane transporter activity"/>
    <property type="evidence" value="ECO:0007669"/>
    <property type="project" value="TreeGrafter"/>
</dbReference>
<feature type="domain" description="TonB-dependent receptor plug" evidence="19">
    <location>
        <begin position="93"/>
        <end position="190"/>
    </location>
</feature>
<feature type="compositionally biased region" description="Basic and acidic residues" evidence="16">
    <location>
        <begin position="43"/>
        <end position="52"/>
    </location>
</feature>
<keyword evidence="7 17" id="KW-0732">Signal</keyword>
<keyword evidence="21" id="KW-1185">Reference proteome</keyword>
<dbReference type="RefSeq" id="WP_133038206.1">
    <property type="nucleotide sequence ID" value="NZ_SLWF01000005.1"/>
</dbReference>
<keyword evidence="8" id="KW-0408">Iron</keyword>